<dbReference type="InterPro" id="IPR006067">
    <property type="entry name" value="NO2/SO3_Rdtase_4Fe4S_dom"/>
</dbReference>
<comment type="cofactor">
    <cofactor evidence="1">
        <name>siroheme</name>
        <dbReference type="ChEBI" id="CHEBI:60052"/>
    </cofactor>
</comment>
<evidence type="ECO:0000259" key="17">
    <source>
        <dbReference type="Pfam" id="PF01077"/>
    </source>
</evidence>
<dbReference type="FunFam" id="3.30.413.10:FF:000004">
    <property type="entry name" value="Sulfite reductase [NADPH] hemoprotein beta-component"/>
    <property type="match status" value="1"/>
</dbReference>
<organism evidence="19 20">
    <name type="scientific">Leptospira vanthielii serovar Holland str. Waz Holland = ATCC 700522</name>
    <dbReference type="NCBI Taxonomy" id="1218591"/>
    <lineage>
        <taxon>Bacteria</taxon>
        <taxon>Pseudomonadati</taxon>
        <taxon>Spirochaetota</taxon>
        <taxon>Spirochaetia</taxon>
        <taxon>Leptospirales</taxon>
        <taxon>Leptospiraceae</taxon>
        <taxon>Leptospira</taxon>
    </lineage>
</organism>
<dbReference type="FunFam" id="3.30.413.10:FF:000003">
    <property type="entry name" value="Sulfite reductase [NADPH] hemoprotein beta-component"/>
    <property type="match status" value="1"/>
</dbReference>
<keyword evidence="9" id="KW-0521">NADP</keyword>
<dbReference type="PANTHER" id="PTHR11493">
    <property type="entry name" value="SULFITE REDUCTASE [NADPH] SUBUNIT BETA-RELATED"/>
    <property type="match status" value="1"/>
</dbReference>
<dbReference type="InterPro" id="IPR045169">
    <property type="entry name" value="NO2/SO3_Rdtase_4Fe4S_prot"/>
</dbReference>
<comment type="similarity">
    <text evidence="4">Belongs to the nitrite and sulfite reductase 4Fe-4S domain family.</text>
</comment>
<reference evidence="19 20" key="1">
    <citation type="submission" date="2013-03" db="EMBL/GenBank/DDBJ databases">
        <authorList>
            <person name="Harkins D.M."/>
            <person name="Durkin A.S."/>
            <person name="Brinkac L.M."/>
            <person name="Haft D.H."/>
            <person name="Selengut J.D."/>
            <person name="Sanka R."/>
            <person name="DePew J."/>
            <person name="Purushe J."/>
            <person name="Galloway R.L."/>
            <person name="Vinetz J.M."/>
            <person name="Sutton G.G."/>
            <person name="Nierman W.C."/>
            <person name="Fouts D.E."/>
        </authorList>
    </citation>
    <scope>NUCLEOTIDE SEQUENCE [LARGE SCALE GENOMIC DNA]</scope>
    <source>
        <strain evidence="19 20">Waz Holland</strain>
    </source>
</reference>
<dbReference type="PANTHER" id="PTHR11493:SF47">
    <property type="entry name" value="SULFITE REDUCTASE [NADPH] SUBUNIT BETA"/>
    <property type="match status" value="1"/>
</dbReference>
<dbReference type="AlphaFoldDB" id="N1WF90"/>
<dbReference type="GO" id="GO:0004783">
    <property type="term" value="F:sulfite reductase (NADPH) activity"/>
    <property type="evidence" value="ECO:0007669"/>
    <property type="project" value="UniProtKB-EC"/>
</dbReference>
<gene>
    <name evidence="19" type="ORF">LEP1GSC199_0700</name>
</gene>
<dbReference type="InterPro" id="IPR005117">
    <property type="entry name" value="NiRdtase/SiRdtase_haem-b_fer"/>
</dbReference>
<feature type="domain" description="Nitrite/Sulfite reductase ferredoxin-like" evidence="18">
    <location>
        <begin position="352"/>
        <end position="414"/>
    </location>
</feature>
<dbReference type="SUPFAM" id="SSF56014">
    <property type="entry name" value="Nitrite and sulphite reductase 4Fe-4S domain-like"/>
    <property type="match status" value="2"/>
</dbReference>
<sequence>MFTEVIMAEQKKETLAEKVKRLSRGLRGSLSDSLKDEHTGSLRSDDQLLLKFHGMYQQDDRDRREERAAKKLERLYSFMIRLRIPGGMIGPVHWEALHNVAGENSTGTIKITTRQTVQLHGILKSQIKPTIKAFDSVFLDSIAACGDVNRNVTCTSNPATSPLHKEVFGYAGEISRSLLPKTRAYYEIWLDENLLAEKEEPEDPLYKDVYLPRKFKIAIAIPPYNDVDLFTNDIGLIAIIENGQLLGFNVAVGGGLGTTHGNADTYPRVGTVFGYIPKKDILKVVYEIVTVQRDFGNREDRKLSRLKYTLDRLGVEFYKREVEKRVGISFEPAKEYQFTQRSDDFGWKQDAASNWHYTVFVENGRVCDEHGYNLKTALLEVSKTRRATFRFTCNQNLILSDIFPKDKDLIESILVKFGVHRKTSEISQIRKNSIACVALSTCSLALAEGQRYLPSLIDKIEPILGKHGLGNEPVSIRMTGCPNGCARPYISEIGLVGTSYGKYNLHLGADAEGYRLNKKYKDDLDEAAILLELDGLFGRFSKERNSKESFGDYINRIGILN</sequence>
<dbReference type="GO" id="GO:0051539">
    <property type="term" value="F:4 iron, 4 sulfur cluster binding"/>
    <property type="evidence" value="ECO:0007669"/>
    <property type="project" value="UniProtKB-KW"/>
</dbReference>
<accession>N1WF90</accession>
<keyword evidence="7" id="KW-0349">Heme</keyword>
<dbReference type="GO" id="GO:0046872">
    <property type="term" value="F:metal ion binding"/>
    <property type="evidence" value="ECO:0007669"/>
    <property type="project" value="UniProtKB-KW"/>
</dbReference>
<evidence type="ECO:0000256" key="6">
    <source>
        <dbReference type="ARBA" id="ARBA00022485"/>
    </source>
</evidence>
<evidence type="ECO:0000313" key="20">
    <source>
        <dbReference type="Proteomes" id="UP000012227"/>
    </source>
</evidence>
<dbReference type="Pfam" id="PF01077">
    <property type="entry name" value="NIR_SIR"/>
    <property type="match status" value="1"/>
</dbReference>
<comment type="caution">
    <text evidence="19">The sequence shown here is derived from an EMBL/GenBank/DDBJ whole genome shotgun (WGS) entry which is preliminary data.</text>
</comment>
<evidence type="ECO:0000256" key="10">
    <source>
        <dbReference type="ARBA" id="ARBA00023002"/>
    </source>
</evidence>
<evidence type="ECO:0000256" key="3">
    <source>
        <dbReference type="ARBA" id="ARBA00004774"/>
    </source>
</evidence>
<protein>
    <recommendedName>
        <fullName evidence="5">assimilatory sulfite reductase (NADPH)</fullName>
        <ecNumber evidence="5">1.8.1.2</ecNumber>
    </recommendedName>
</protein>
<evidence type="ECO:0000259" key="18">
    <source>
        <dbReference type="Pfam" id="PF03460"/>
    </source>
</evidence>
<feature type="domain" description="Nitrite/Sulfite reductase ferredoxin-like" evidence="18">
    <location>
        <begin position="78"/>
        <end position="134"/>
    </location>
</feature>
<comment type="catalytic activity">
    <reaction evidence="14">
        <text>hydrogen sulfide + 3 NADP(+) + 3 H2O = sulfite + 3 NADPH + 4 H(+)</text>
        <dbReference type="Rhea" id="RHEA:13801"/>
        <dbReference type="ChEBI" id="CHEBI:15377"/>
        <dbReference type="ChEBI" id="CHEBI:15378"/>
        <dbReference type="ChEBI" id="CHEBI:17359"/>
        <dbReference type="ChEBI" id="CHEBI:29919"/>
        <dbReference type="ChEBI" id="CHEBI:57783"/>
        <dbReference type="ChEBI" id="CHEBI:58349"/>
        <dbReference type="EC" id="1.8.1.2"/>
    </reaction>
</comment>
<dbReference type="GO" id="GO:0019344">
    <property type="term" value="P:cysteine biosynthetic process"/>
    <property type="evidence" value="ECO:0007669"/>
    <property type="project" value="UniProtKB-KW"/>
</dbReference>
<evidence type="ECO:0000256" key="8">
    <source>
        <dbReference type="ARBA" id="ARBA00022723"/>
    </source>
</evidence>
<dbReference type="Pfam" id="PF03460">
    <property type="entry name" value="NIR_SIR_ferr"/>
    <property type="match status" value="2"/>
</dbReference>
<keyword evidence="13" id="KW-0198">Cysteine biosynthesis</keyword>
<keyword evidence="13" id="KW-0028">Amino-acid biosynthesis</keyword>
<evidence type="ECO:0000256" key="4">
    <source>
        <dbReference type="ARBA" id="ARBA00010429"/>
    </source>
</evidence>
<comment type="subunit">
    <text evidence="16">Alpha(8)-beta(8). The alpha component is a flavoprotein, the beta component is a hemoprotein.</text>
</comment>
<dbReference type="InterPro" id="IPR036136">
    <property type="entry name" value="Nit/Sulf_reduc_fer-like_dom_sf"/>
</dbReference>
<keyword evidence="11" id="KW-0408">Iron</keyword>
<evidence type="ECO:0000256" key="12">
    <source>
        <dbReference type="ARBA" id="ARBA00023014"/>
    </source>
</evidence>
<dbReference type="EMBL" id="AOGY02000032">
    <property type="protein sequence ID" value="EMY70521.1"/>
    <property type="molecule type" value="Genomic_DNA"/>
</dbReference>
<comment type="function">
    <text evidence="15">Component of the sulfite reductase complex that catalyzes the 6-electron reduction of sulfite to sulfide. This is one of several activities required for the biosynthesis of L-cysteine from sulfate.</text>
</comment>
<keyword evidence="6" id="KW-0004">4Fe-4S</keyword>
<evidence type="ECO:0000256" key="9">
    <source>
        <dbReference type="ARBA" id="ARBA00022857"/>
    </source>
</evidence>
<comment type="cofactor">
    <cofactor evidence="2">
        <name>[4Fe-4S] cluster</name>
        <dbReference type="ChEBI" id="CHEBI:49883"/>
    </cofactor>
</comment>
<dbReference type="InterPro" id="IPR045854">
    <property type="entry name" value="NO2/SO3_Rdtase_4Fe4S_sf"/>
</dbReference>
<evidence type="ECO:0000256" key="11">
    <source>
        <dbReference type="ARBA" id="ARBA00023004"/>
    </source>
</evidence>
<evidence type="ECO:0000256" key="5">
    <source>
        <dbReference type="ARBA" id="ARBA00012604"/>
    </source>
</evidence>
<evidence type="ECO:0000256" key="15">
    <source>
        <dbReference type="ARBA" id="ARBA00057160"/>
    </source>
</evidence>
<feature type="domain" description="Nitrite/sulphite reductase 4Fe-4S" evidence="17">
    <location>
        <begin position="175"/>
        <end position="328"/>
    </location>
</feature>
<dbReference type="NCBIfam" id="NF010029">
    <property type="entry name" value="PRK13504.1"/>
    <property type="match status" value="1"/>
</dbReference>
<keyword evidence="10" id="KW-0560">Oxidoreductase</keyword>
<keyword evidence="12" id="KW-0411">Iron-sulfur</keyword>
<name>N1WF90_9LEPT</name>
<evidence type="ECO:0000256" key="1">
    <source>
        <dbReference type="ARBA" id="ARBA00001929"/>
    </source>
</evidence>
<dbReference type="SUPFAM" id="SSF55124">
    <property type="entry name" value="Nitrite/Sulfite reductase N-terminal domain-like"/>
    <property type="match status" value="2"/>
</dbReference>
<dbReference type="GO" id="GO:0020037">
    <property type="term" value="F:heme binding"/>
    <property type="evidence" value="ECO:0007669"/>
    <property type="project" value="InterPro"/>
</dbReference>
<evidence type="ECO:0000256" key="14">
    <source>
        <dbReference type="ARBA" id="ARBA00052219"/>
    </source>
</evidence>
<comment type="pathway">
    <text evidence="3">Sulfur metabolism; hydrogen sulfide biosynthesis; hydrogen sulfide from sulfite (NADPH route): step 1/1.</text>
</comment>
<dbReference type="Proteomes" id="UP000012227">
    <property type="component" value="Unassembled WGS sequence"/>
</dbReference>
<dbReference type="InterPro" id="IPR006066">
    <property type="entry name" value="NO2/SO3_Rdtase_FeS/sirohaem_BS"/>
</dbReference>
<dbReference type="GO" id="GO:0009337">
    <property type="term" value="C:sulfite reductase complex (NADPH)"/>
    <property type="evidence" value="ECO:0007669"/>
    <property type="project" value="UniProtKB-ARBA"/>
</dbReference>
<evidence type="ECO:0000256" key="13">
    <source>
        <dbReference type="ARBA" id="ARBA00023192"/>
    </source>
</evidence>
<dbReference type="GO" id="GO:0000103">
    <property type="term" value="P:sulfate assimilation"/>
    <property type="evidence" value="ECO:0007669"/>
    <property type="project" value="TreeGrafter"/>
</dbReference>
<evidence type="ECO:0000256" key="2">
    <source>
        <dbReference type="ARBA" id="ARBA00001966"/>
    </source>
</evidence>
<dbReference type="GO" id="GO:0050311">
    <property type="term" value="F:sulfite reductase (ferredoxin) activity"/>
    <property type="evidence" value="ECO:0007669"/>
    <property type="project" value="TreeGrafter"/>
</dbReference>
<dbReference type="EC" id="1.8.1.2" evidence="5"/>
<dbReference type="PROSITE" id="PS00365">
    <property type="entry name" value="NIR_SIR"/>
    <property type="match status" value="1"/>
</dbReference>
<dbReference type="STRING" id="1218591.LEP1GSC199_0700"/>
<evidence type="ECO:0000256" key="7">
    <source>
        <dbReference type="ARBA" id="ARBA00022617"/>
    </source>
</evidence>
<evidence type="ECO:0000313" key="19">
    <source>
        <dbReference type="EMBL" id="EMY70521.1"/>
    </source>
</evidence>
<dbReference type="PRINTS" id="PR00397">
    <property type="entry name" value="SIROHAEM"/>
</dbReference>
<keyword evidence="8" id="KW-0479">Metal-binding</keyword>
<proteinExistence type="inferred from homology"/>
<evidence type="ECO:0000256" key="16">
    <source>
        <dbReference type="ARBA" id="ARBA00062253"/>
    </source>
</evidence>
<dbReference type="Gene3D" id="3.30.413.10">
    <property type="entry name" value="Sulfite Reductase Hemoprotein, domain 1"/>
    <property type="match status" value="2"/>
</dbReference>